<evidence type="ECO:0000256" key="1">
    <source>
        <dbReference type="ARBA" id="ARBA00004571"/>
    </source>
</evidence>
<comment type="similarity">
    <text evidence="2">Belongs to the OmpP1/FadL family.</text>
</comment>
<keyword evidence="4" id="KW-0812">Transmembrane</keyword>
<evidence type="ECO:0000313" key="10">
    <source>
        <dbReference type="Proteomes" id="UP000461162"/>
    </source>
</evidence>
<name>A0A7K1KL89_9BACT</name>
<reference evidence="9 10" key="1">
    <citation type="submission" date="2019-11" db="EMBL/GenBank/DDBJ databases">
        <title>Pseudodesulfovibrio alkaliphilus, sp. nov., an alkaliphilic sulfate-reducing bacteria from mud volcano of Taman peninsula, Russia.</title>
        <authorList>
            <person name="Frolova A."/>
            <person name="Merkel A.Y."/>
            <person name="Slobodkin A.I."/>
        </authorList>
    </citation>
    <scope>NUCLEOTIDE SEQUENCE [LARGE SCALE GENOMIC DNA]</scope>
    <source>
        <strain evidence="9 10">F-1</strain>
    </source>
</reference>
<dbReference type="Pfam" id="PF03349">
    <property type="entry name" value="Toluene_X"/>
    <property type="match status" value="1"/>
</dbReference>
<dbReference type="SUPFAM" id="SSF56935">
    <property type="entry name" value="Porins"/>
    <property type="match status" value="1"/>
</dbReference>
<keyword evidence="3" id="KW-1134">Transmembrane beta strand</keyword>
<sequence>MKRAVVAVCCNLVLCLLATSVHAGGFALYEWSNRGVAMGTTGYAIAGDASVIATNPALMTKLEGSHALAGAVLISPQSTVMVDGQKNKTKANIYTVPHAYYTRQSESNERVWLGVGMFTRFGLGTHYKSNWSGKDTLQYVDLESVSLNPTVAFKFTDQLSVAGGIEILRGGIKQKSEPGASVVSADTIGYAIGGNLGVHYQVDDQWSVGLAWRSSMDMQTEGKGEHPLGGTTSTGQSIWANLPASYVVGIGYQPAENWSWEFDIVHTRWEAFDTMSYSAPINTVKTYDYKNTWRFQLGTEYWATDWLAVRFGYVYDQTPTRSGYSSFMLPCNDRQLYSTGLGFRHDAWTVDWAFMYVKAKERKNLRIANAAVPGTYYNVDFKDGKTWITGLSVGYAF</sequence>
<dbReference type="AlphaFoldDB" id="A0A7K1KL89"/>
<dbReference type="InterPro" id="IPR005017">
    <property type="entry name" value="OMPP1/FadL/TodX"/>
</dbReference>
<dbReference type="Proteomes" id="UP000461162">
    <property type="component" value="Unassembled WGS sequence"/>
</dbReference>
<feature type="signal peptide" evidence="8">
    <location>
        <begin position="1"/>
        <end position="23"/>
    </location>
</feature>
<evidence type="ECO:0000256" key="6">
    <source>
        <dbReference type="ARBA" id="ARBA00023136"/>
    </source>
</evidence>
<organism evidence="9 10">
    <name type="scientific">Pseudodesulfovibrio alkaliphilus</name>
    <dbReference type="NCBI Taxonomy" id="2661613"/>
    <lineage>
        <taxon>Bacteria</taxon>
        <taxon>Pseudomonadati</taxon>
        <taxon>Thermodesulfobacteriota</taxon>
        <taxon>Desulfovibrionia</taxon>
        <taxon>Desulfovibrionales</taxon>
        <taxon>Desulfovibrionaceae</taxon>
    </lineage>
</organism>
<keyword evidence="5 8" id="KW-0732">Signal</keyword>
<dbReference type="PANTHER" id="PTHR35093">
    <property type="entry name" value="OUTER MEMBRANE PROTEIN NMB0088-RELATED"/>
    <property type="match status" value="1"/>
</dbReference>
<evidence type="ECO:0000256" key="7">
    <source>
        <dbReference type="ARBA" id="ARBA00023237"/>
    </source>
</evidence>
<feature type="chain" id="PRO_5029771226" evidence="8">
    <location>
        <begin position="24"/>
        <end position="397"/>
    </location>
</feature>
<comment type="caution">
    <text evidence="9">The sequence shown here is derived from an EMBL/GenBank/DDBJ whole genome shotgun (WGS) entry which is preliminary data.</text>
</comment>
<gene>
    <name evidence="9" type="ORF">GKC30_04160</name>
</gene>
<keyword evidence="7" id="KW-0998">Cell outer membrane</keyword>
<dbReference type="Gene3D" id="2.40.160.60">
    <property type="entry name" value="Outer membrane protein transport protein (OMPP1/FadL/TodX)"/>
    <property type="match status" value="1"/>
</dbReference>
<evidence type="ECO:0000256" key="2">
    <source>
        <dbReference type="ARBA" id="ARBA00008163"/>
    </source>
</evidence>
<dbReference type="RefSeq" id="WP_155932477.1">
    <property type="nucleotide sequence ID" value="NZ_WODC01000002.1"/>
</dbReference>
<comment type="subcellular location">
    <subcellularLocation>
        <location evidence="1">Cell outer membrane</location>
        <topology evidence="1">Multi-pass membrane protein</topology>
    </subcellularLocation>
</comment>
<keyword evidence="6" id="KW-0472">Membrane</keyword>
<evidence type="ECO:0000256" key="3">
    <source>
        <dbReference type="ARBA" id="ARBA00022452"/>
    </source>
</evidence>
<keyword evidence="10" id="KW-1185">Reference proteome</keyword>
<dbReference type="GO" id="GO:0009279">
    <property type="term" value="C:cell outer membrane"/>
    <property type="evidence" value="ECO:0007669"/>
    <property type="project" value="UniProtKB-SubCell"/>
</dbReference>
<dbReference type="PANTHER" id="PTHR35093:SF8">
    <property type="entry name" value="OUTER MEMBRANE PROTEIN NMB0088-RELATED"/>
    <property type="match status" value="1"/>
</dbReference>
<evidence type="ECO:0000256" key="5">
    <source>
        <dbReference type="ARBA" id="ARBA00022729"/>
    </source>
</evidence>
<dbReference type="GO" id="GO:0015483">
    <property type="term" value="F:long-chain fatty acid transporting porin activity"/>
    <property type="evidence" value="ECO:0007669"/>
    <property type="project" value="TreeGrafter"/>
</dbReference>
<evidence type="ECO:0000313" key="9">
    <source>
        <dbReference type="EMBL" id="MUM76825.1"/>
    </source>
</evidence>
<evidence type="ECO:0000256" key="8">
    <source>
        <dbReference type="SAM" id="SignalP"/>
    </source>
</evidence>
<protein>
    <submittedName>
        <fullName evidence="9">Aromatic hydrocarbon degradation protein</fullName>
    </submittedName>
</protein>
<accession>A0A7K1KL89</accession>
<proteinExistence type="inferred from homology"/>
<evidence type="ECO:0000256" key="4">
    <source>
        <dbReference type="ARBA" id="ARBA00022692"/>
    </source>
</evidence>
<dbReference type="EMBL" id="WODC01000002">
    <property type="protein sequence ID" value="MUM76825.1"/>
    <property type="molecule type" value="Genomic_DNA"/>
</dbReference>